<dbReference type="InterPro" id="IPR011701">
    <property type="entry name" value="MFS"/>
</dbReference>
<sequence length="432" mass="43319">MSPITSYRQLLRLAGAGYVAIAFLGRLPLAMSQLGTLLLVSTATGRYGLGGLTAGALAVANAVGSPVAGAIADRIGQRPVVLVQSVVAGVALSSLVAAVESGASSLVLVSVAICAGLSIPQVGPLARARWRPITRETGERQRRLVDTAFSYEGAADEASFMLGPALVGAVAVVVDPGGALLVAAALLVVFGSWFALHPTARLAHTHRARTDGAPRPFVSAEFVVLAVAQLLIGIVFGATQTGTTVLATADGQPGLAGLVHALLAVGSVLAGLAVAGLPERFGYERRILVFAGALLVLSAPLLLVGSLGGLVPVVLALGFAVAPYMISVFVLAEKIVPQTRVGAALTILAGATGVGYAVGSAVAGRIADVVGGYRPAFAVTVAAAVLAVVLATTFRRRLAAALQRGAATPSSSDGSGSAWTITSEDTARVSTT</sequence>
<dbReference type="EMBL" id="PYGE01000020">
    <property type="protein sequence ID" value="PSK98282.1"/>
    <property type="molecule type" value="Genomic_DNA"/>
</dbReference>
<feature type="region of interest" description="Disordered" evidence="5">
    <location>
        <begin position="406"/>
        <end position="432"/>
    </location>
</feature>
<feature type="transmembrane region" description="Helical" evidence="6">
    <location>
        <begin position="48"/>
        <end position="68"/>
    </location>
</feature>
<dbReference type="AlphaFoldDB" id="A0A2P8DM39"/>
<keyword evidence="9" id="KW-1185">Reference proteome</keyword>
<evidence type="ECO:0000256" key="2">
    <source>
        <dbReference type="ARBA" id="ARBA00022692"/>
    </source>
</evidence>
<dbReference type="GO" id="GO:0022857">
    <property type="term" value="F:transmembrane transporter activity"/>
    <property type="evidence" value="ECO:0007669"/>
    <property type="project" value="InterPro"/>
</dbReference>
<proteinExistence type="predicted"/>
<dbReference type="Proteomes" id="UP000243528">
    <property type="component" value="Unassembled WGS sequence"/>
</dbReference>
<organism evidence="8 9">
    <name type="scientific">Haloactinopolyspora alba</name>
    <dbReference type="NCBI Taxonomy" id="648780"/>
    <lineage>
        <taxon>Bacteria</taxon>
        <taxon>Bacillati</taxon>
        <taxon>Actinomycetota</taxon>
        <taxon>Actinomycetes</taxon>
        <taxon>Jiangellales</taxon>
        <taxon>Jiangellaceae</taxon>
        <taxon>Haloactinopolyspora</taxon>
    </lineage>
</organism>
<dbReference type="PROSITE" id="PS50850">
    <property type="entry name" value="MFS"/>
    <property type="match status" value="1"/>
</dbReference>
<evidence type="ECO:0000256" key="3">
    <source>
        <dbReference type="ARBA" id="ARBA00022989"/>
    </source>
</evidence>
<keyword evidence="4 6" id="KW-0472">Membrane</keyword>
<feature type="transmembrane region" description="Helical" evidence="6">
    <location>
        <begin position="373"/>
        <end position="394"/>
    </location>
</feature>
<feature type="transmembrane region" description="Helical" evidence="6">
    <location>
        <begin position="313"/>
        <end position="332"/>
    </location>
</feature>
<evidence type="ECO:0000256" key="5">
    <source>
        <dbReference type="SAM" id="MobiDB-lite"/>
    </source>
</evidence>
<dbReference type="Gene3D" id="1.20.1250.20">
    <property type="entry name" value="MFS general substrate transporter like domains"/>
    <property type="match status" value="2"/>
</dbReference>
<evidence type="ECO:0000256" key="4">
    <source>
        <dbReference type="ARBA" id="ARBA00023136"/>
    </source>
</evidence>
<evidence type="ECO:0000313" key="8">
    <source>
        <dbReference type="EMBL" id="PSK98282.1"/>
    </source>
</evidence>
<evidence type="ECO:0000259" key="7">
    <source>
        <dbReference type="PROSITE" id="PS50850"/>
    </source>
</evidence>
<evidence type="ECO:0000256" key="6">
    <source>
        <dbReference type="SAM" id="Phobius"/>
    </source>
</evidence>
<dbReference type="InterPro" id="IPR020846">
    <property type="entry name" value="MFS_dom"/>
</dbReference>
<comment type="subcellular location">
    <subcellularLocation>
        <location evidence="1">Cell membrane</location>
        <topology evidence="1">Multi-pass membrane protein</topology>
    </subcellularLocation>
</comment>
<dbReference type="SUPFAM" id="SSF103473">
    <property type="entry name" value="MFS general substrate transporter"/>
    <property type="match status" value="1"/>
</dbReference>
<dbReference type="PANTHER" id="PTHR23542:SF1">
    <property type="entry name" value="MAJOR FACILITATOR SUPERFAMILY (MFS) PROFILE DOMAIN-CONTAINING PROTEIN"/>
    <property type="match status" value="1"/>
</dbReference>
<feature type="transmembrane region" description="Helical" evidence="6">
    <location>
        <begin position="287"/>
        <end position="307"/>
    </location>
</feature>
<comment type="caution">
    <text evidence="8">The sequence shown here is derived from an EMBL/GenBank/DDBJ whole genome shotgun (WGS) entry which is preliminary data.</text>
</comment>
<feature type="transmembrane region" description="Helical" evidence="6">
    <location>
        <begin position="80"/>
        <end position="99"/>
    </location>
</feature>
<dbReference type="InterPro" id="IPR036259">
    <property type="entry name" value="MFS_trans_sf"/>
</dbReference>
<feature type="transmembrane region" description="Helical" evidence="6">
    <location>
        <begin position="217"/>
        <end position="238"/>
    </location>
</feature>
<protein>
    <submittedName>
        <fullName evidence="8">MFS transporter</fullName>
    </submittedName>
</protein>
<feature type="compositionally biased region" description="Polar residues" evidence="5">
    <location>
        <begin position="409"/>
        <end position="432"/>
    </location>
</feature>
<keyword evidence="3 6" id="KW-1133">Transmembrane helix</keyword>
<dbReference type="RefSeq" id="WP_205741103.1">
    <property type="nucleotide sequence ID" value="NZ_PYGE01000020.1"/>
</dbReference>
<accession>A0A2P8DM39</accession>
<feature type="transmembrane region" description="Helical" evidence="6">
    <location>
        <begin position="258"/>
        <end position="275"/>
    </location>
</feature>
<dbReference type="GO" id="GO:0005886">
    <property type="term" value="C:plasma membrane"/>
    <property type="evidence" value="ECO:0007669"/>
    <property type="project" value="UniProtKB-SubCell"/>
</dbReference>
<feature type="transmembrane region" description="Helical" evidence="6">
    <location>
        <begin position="344"/>
        <end position="367"/>
    </location>
</feature>
<evidence type="ECO:0000313" key="9">
    <source>
        <dbReference type="Proteomes" id="UP000243528"/>
    </source>
</evidence>
<feature type="domain" description="Major facilitator superfamily (MFS) profile" evidence="7">
    <location>
        <begin position="9"/>
        <end position="399"/>
    </location>
</feature>
<gene>
    <name evidence="8" type="ORF">CLV30_12068</name>
</gene>
<keyword evidence="2 6" id="KW-0812">Transmembrane</keyword>
<reference evidence="8 9" key="1">
    <citation type="submission" date="2018-03" db="EMBL/GenBank/DDBJ databases">
        <title>Genomic Encyclopedia of Archaeal and Bacterial Type Strains, Phase II (KMG-II): from individual species to whole genera.</title>
        <authorList>
            <person name="Goeker M."/>
        </authorList>
    </citation>
    <scope>NUCLEOTIDE SEQUENCE [LARGE SCALE GENOMIC DNA]</scope>
    <source>
        <strain evidence="8 9">DSM 45211</strain>
    </source>
</reference>
<dbReference type="PANTHER" id="PTHR23542">
    <property type="match status" value="1"/>
</dbReference>
<name>A0A2P8DM39_9ACTN</name>
<dbReference type="Pfam" id="PF07690">
    <property type="entry name" value="MFS_1"/>
    <property type="match status" value="1"/>
</dbReference>
<feature type="transmembrane region" description="Helical" evidence="6">
    <location>
        <begin position="178"/>
        <end position="196"/>
    </location>
</feature>
<evidence type="ECO:0000256" key="1">
    <source>
        <dbReference type="ARBA" id="ARBA00004651"/>
    </source>
</evidence>